<dbReference type="GO" id="GO:0005524">
    <property type="term" value="F:ATP binding"/>
    <property type="evidence" value="ECO:0007669"/>
    <property type="project" value="UniProtKB-KW"/>
</dbReference>
<dbReference type="GO" id="GO:0005634">
    <property type="term" value="C:nucleus"/>
    <property type="evidence" value="ECO:0007669"/>
    <property type="project" value="UniProtKB-SubCell"/>
</dbReference>
<feature type="compositionally biased region" description="Acidic residues" evidence="9">
    <location>
        <begin position="1008"/>
        <end position="1024"/>
    </location>
</feature>
<dbReference type="Gene3D" id="1.10.20.10">
    <property type="entry name" value="Histone, subunit A"/>
    <property type="match status" value="1"/>
</dbReference>
<feature type="region of interest" description="Disordered" evidence="9">
    <location>
        <begin position="449"/>
        <end position="468"/>
    </location>
</feature>
<gene>
    <name evidence="11" type="ORF">RHS01_10580</name>
</gene>
<evidence type="ECO:0000256" key="5">
    <source>
        <dbReference type="ARBA" id="ARBA00022806"/>
    </source>
</evidence>
<dbReference type="InterPro" id="IPR014001">
    <property type="entry name" value="Helicase_ATP-bd"/>
</dbReference>
<feature type="region of interest" description="Disordered" evidence="9">
    <location>
        <begin position="258"/>
        <end position="279"/>
    </location>
</feature>
<keyword evidence="5" id="KW-0347">Helicase</keyword>
<sequence length="1065" mass="118629">MSSTSYSPSPETMTRASTAADTPAAATPGSTATDLPNLAEMAITTPVEDVDATRRMARLNFLLERSSLYAKILEARINQQKEEQAKKPAVEKDTAKPPKTTGKGKKRARASDSYDIAGHIDSSTLEKANKRARGEKVKEEEQTTSLPSMEQPDLITGARLKDYQLEGVRWIASLWENGLNGILADEMGLGKVLDHNTMHTSLIHGMGPFLIVCPLSVLHNWISEFEKFAPSILVCMYHGSPQHRAELRQTVLRQPTLNASLPKPKRGRPKKKADDELPEQTTQTFPVIVTTYDMVIRDRIHLAKFGWKYIVVDEGHRLKNMNCKLIQELKQYPSANRLILTGTLQYVVISCPIHIAHFWQNNLAELWSLLNFILPDIFNDLHSFQQWFNFSENTDLGDQTAGIVSQLHAILKPFLLRRLKTDVVTDLPPRKKGRSGLYEQALDALEKDEEKEEVEEVMDEKDDKRKLRKRTKPAAPAYLLEDDDDTYFDALERGDYDIPEETEEERRKKERDAAKKQTIRGVTTSTCKMLLCNSAKSALTHICSTGRRNPTRMNLFLDFLQFTTVLDIIQQWLTHCKDLEHCRIDGSTSPEDRREQMDWFNKSGHGHDDPRIFLLSTRAGGLGITLWELIRVGLESSNGLAGSRPCSSYWPNQARVDLQVDLPAHNRDQDHAECDEQEKVGGDGYCQEALKAANPATRTSSTWQTKCSNSKAKRSTWCIMEIKSFDADMDVLLDRRPEVFTQRSKGWTGKNEGTFEVYEAEKDEGNDGLARMGNDECVIIISFTMHWFVSTRVMACPEFDLGAGLVIGDHPQQTGNCTGVSGSVADIGMPRLSQAATNAASAESQQDVVMASEGVDNYELPKTLVTRIVKSAFKGSNARVLEGSTCLSTTSVPATAHELSRARGHKSVGAADVIKAIETIEFNTDGLVKFLEMDLEAYRQGTKKPKPAAKPKPKQGDATTTAGASVAASASASTPASASGRKLKIVVAPIRDDDETGPMEGEVVEMRQEDEEEEEVGEDVDELEDDGESILEFLEYYDIAVVDEEPDETVTEGCLVLLLVELRVR</sequence>
<feature type="compositionally biased region" description="Low complexity" evidence="9">
    <location>
        <begin position="16"/>
        <end position="34"/>
    </location>
</feature>
<dbReference type="SMART" id="SM00487">
    <property type="entry name" value="DEXDc"/>
    <property type="match status" value="1"/>
</dbReference>
<dbReference type="InterPro" id="IPR038718">
    <property type="entry name" value="SNF2-like_sf"/>
</dbReference>
<evidence type="ECO:0000256" key="1">
    <source>
        <dbReference type="ARBA" id="ARBA00004123"/>
    </source>
</evidence>
<feature type="region of interest" description="Disordered" evidence="9">
    <location>
        <begin position="81"/>
        <end position="151"/>
    </location>
</feature>
<comment type="caution">
    <text evidence="11">The sequence shown here is derived from an EMBL/GenBank/DDBJ whole genome shotgun (WGS) entry which is preliminary data.</text>
</comment>
<feature type="compositionally biased region" description="Basic and acidic residues" evidence="9">
    <location>
        <begin position="81"/>
        <end position="96"/>
    </location>
</feature>
<feature type="compositionally biased region" description="Acidic residues" evidence="9">
    <location>
        <begin position="449"/>
        <end position="460"/>
    </location>
</feature>
<keyword evidence="7" id="KW-0175">Coiled coil</keyword>
<accession>A0A8H7I4S4</accession>
<dbReference type="InterPro" id="IPR001650">
    <property type="entry name" value="Helicase_C-like"/>
</dbReference>
<feature type="region of interest" description="Disordered" evidence="9">
    <location>
        <begin position="1"/>
        <end position="38"/>
    </location>
</feature>
<dbReference type="InterPro" id="IPR000330">
    <property type="entry name" value="SNF2_N"/>
</dbReference>
<feature type="domain" description="Helicase ATP-binding" evidence="10">
    <location>
        <begin position="172"/>
        <end position="362"/>
    </location>
</feature>
<feature type="compositionally biased region" description="Basic and acidic residues" evidence="9">
    <location>
        <begin position="504"/>
        <end position="515"/>
    </location>
</feature>
<dbReference type="Proteomes" id="UP000614334">
    <property type="component" value="Unassembled WGS sequence"/>
</dbReference>
<organism evidence="11 12">
    <name type="scientific">Rhizoctonia solani</name>
    <dbReference type="NCBI Taxonomy" id="456999"/>
    <lineage>
        <taxon>Eukaryota</taxon>
        <taxon>Fungi</taxon>
        <taxon>Dikarya</taxon>
        <taxon>Basidiomycota</taxon>
        <taxon>Agaricomycotina</taxon>
        <taxon>Agaricomycetes</taxon>
        <taxon>Cantharellales</taxon>
        <taxon>Ceratobasidiaceae</taxon>
        <taxon>Rhizoctonia</taxon>
    </lineage>
</organism>
<dbReference type="InterPro" id="IPR049730">
    <property type="entry name" value="SNF2/RAD54-like_C"/>
</dbReference>
<feature type="region of interest" description="Disordered" evidence="9">
    <location>
        <begin position="941"/>
        <end position="963"/>
    </location>
</feature>
<name>A0A8H7I4S4_9AGAM</name>
<dbReference type="Gene3D" id="3.40.50.300">
    <property type="entry name" value="P-loop containing nucleotide triphosphate hydrolases"/>
    <property type="match status" value="1"/>
</dbReference>
<comment type="subcellular location">
    <subcellularLocation>
        <location evidence="1">Nucleus</location>
    </subcellularLocation>
</comment>
<dbReference type="SUPFAM" id="SSF52540">
    <property type="entry name" value="P-loop containing nucleoside triphosphate hydrolases"/>
    <property type="match status" value="1"/>
</dbReference>
<dbReference type="Gene3D" id="3.40.50.10810">
    <property type="entry name" value="Tandem AAA-ATPase domain"/>
    <property type="match status" value="1"/>
</dbReference>
<evidence type="ECO:0000256" key="9">
    <source>
        <dbReference type="SAM" id="MobiDB-lite"/>
    </source>
</evidence>
<evidence type="ECO:0000256" key="8">
    <source>
        <dbReference type="ARBA" id="ARBA00023242"/>
    </source>
</evidence>
<dbReference type="SUPFAM" id="SSF47113">
    <property type="entry name" value="Histone-fold"/>
    <property type="match status" value="1"/>
</dbReference>
<dbReference type="GO" id="GO:0016787">
    <property type="term" value="F:hydrolase activity"/>
    <property type="evidence" value="ECO:0007669"/>
    <property type="project" value="UniProtKB-KW"/>
</dbReference>
<feature type="region of interest" description="Disordered" evidence="9">
    <location>
        <begin position="493"/>
        <end position="517"/>
    </location>
</feature>
<dbReference type="Pfam" id="PF00271">
    <property type="entry name" value="Helicase_C"/>
    <property type="match status" value="1"/>
</dbReference>
<feature type="compositionally biased region" description="Basic residues" evidence="9">
    <location>
        <begin position="941"/>
        <end position="953"/>
    </location>
</feature>
<dbReference type="PROSITE" id="PS51192">
    <property type="entry name" value="HELICASE_ATP_BIND_1"/>
    <property type="match status" value="1"/>
</dbReference>
<evidence type="ECO:0000313" key="11">
    <source>
        <dbReference type="EMBL" id="KAF8748774.1"/>
    </source>
</evidence>
<keyword evidence="4" id="KW-0378">Hydrolase</keyword>
<evidence type="ECO:0000256" key="2">
    <source>
        <dbReference type="ARBA" id="ARBA00007025"/>
    </source>
</evidence>
<comment type="similarity">
    <text evidence="2">Belongs to the SNF2/RAD54 helicase family.</text>
</comment>
<feature type="compositionally biased region" description="Polar residues" evidence="9">
    <location>
        <begin position="1"/>
        <end position="15"/>
    </location>
</feature>
<dbReference type="InterPro" id="IPR027417">
    <property type="entry name" value="P-loop_NTPase"/>
</dbReference>
<reference evidence="11" key="1">
    <citation type="submission" date="2020-09" db="EMBL/GenBank/DDBJ databases">
        <title>Comparative genome analyses of four rice-infecting Rhizoctonia solani isolates reveal extensive enrichment of homogalacturonan modification genes.</title>
        <authorList>
            <person name="Lee D.-Y."/>
            <person name="Jeon J."/>
            <person name="Kim K.-T."/>
            <person name="Cheong K."/>
            <person name="Song H."/>
            <person name="Choi G."/>
            <person name="Ko J."/>
            <person name="Opiyo S.O."/>
            <person name="Zuo S."/>
            <person name="Madhav S."/>
            <person name="Lee Y.-H."/>
            <person name="Wang G.-L."/>
        </authorList>
    </citation>
    <scope>NUCLEOTIDE SEQUENCE</scope>
    <source>
        <strain evidence="11">AG1-IA B2</strain>
    </source>
</reference>
<evidence type="ECO:0000256" key="3">
    <source>
        <dbReference type="ARBA" id="ARBA00022741"/>
    </source>
</evidence>
<evidence type="ECO:0000313" key="12">
    <source>
        <dbReference type="Proteomes" id="UP000614334"/>
    </source>
</evidence>
<dbReference type="GO" id="GO:0004386">
    <property type="term" value="F:helicase activity"/>
    <property type="evidence" value="ECO:0007669"/>
    <property type="project" value="UniProtKB-KW"/>
</dbReference>
<feature type="compositionally biased region" description="Basic and acidic residues" evidence="9">
    <location>
        <begin position="127"/>
        <end position="141"/>
    </location>
</feature>
<keyword evidence="3" id="KW-0547">Nucleotide-binding</keyword>
<dbReference type="GO" id="GO:0046982">
    <property type="term" value="F:protein heterodimerization activity"/>
    <property type="evidence" value="ECO:0007669"/>
    <property type="project" value="InterPro"/>
</dbReference>
<evidence type="ECO:0000256" key="4">
    <source>
        <dbReference type="ARBA" id="ARBA00022801"/>
    </source>
</evidence>
<evidence type="ECO:0000256" key="6">
    <source>
        <dbReference type="ARBA" id="ARBA00022840"/>
    </source>
</evidence>
<dbReference type="FunFam" id="3.40.50.10810:FF:000015">
    <property type="entry name" value="lymphoid-specific helicase isoform X1"/>
    <property type="match status" value="1"/>
</dbReference>
<evidence type="ECO:0000259" key="10">
    <source>
        <dbReference type="PROSITE" id="PS51192"/>
    </source>
</evidence>
<feature type="region of interest" description="Disordered" evidence="9">
    <location>
        <begin position="1005"/>
        <end position="1024"/>
    </location>
</feature>
<dbReference type="Pfam" id="PF00176">
    <property type="entry name" value="SNF2-rel_dom"/>
    <property type="match status" value="1"/>
</dbReference>
<keyword evidence="8" id="KW-0539">Nucleus</keyword>
<proteinExistence type="inferred from homology"/>
<dbReference type="InterPro" id="IPR009072">
    <property type="entry name" value="Histone-fold"/>
</dbReference>
<dbReference type="CDD" id="cd18793">
    <property type="entry name" value="SF2_C_SNF"/>
    <property type="match status" value="1"/>
</dbReference>
<dbReference type="EMBL" id="JACYCF010000034">
    <property type="protein sequence ID" value="KAF8748774.1"/>
    <property type="molecule type" value="Genomic_DNA"/>
</dbReference>
<evidence type="ECO:0000256" key="7">
    <source>
        <dbReference type="ARBA" id="ARBA00023054"/>
    </source>
</evidence>
<dbReference type="PANTHER" id="PTHR10799">
    <property type="entry name" value="SNF2/RAD54 HELICASE FAMILY"/>
    <property type="match status" value="1"/>
</dbReference>
<dbReference type="AlphaFoldDB" id="A0A8H7I4S4"/>
<keyword evidence="6" id="KW-0067">ATP-binding</keyword>
<protein>
    <submittedName>
        <fullName evidence="11">SNF2 family N-terminal domain</fullName>
    </submittedName>
</protein>